<sequence>MVYRQCDRAKMFALLRASLRQQLRVVRQFDRMRKVYREALPVLTSTQKWDTVFPPTRPM</sequence>
<dbReference type="Pfam" id="PF19320">
    <property type="entry name" value="GlfT2_domain3"/>
    <property type="match status" value="1"/>
</dbReference>
<reference evidence="2 3" key="1">
    <citation type="submission" date="2015-07" db="EMBL/GenBank/DDBJ databases">
        <title>A draft genome sequence of Mycobacterium wolinskyi.</title>
        <authorList>
            <person name="de Man T.J."/>
            <person name="Perry K.A."/>
            <person name="Coulliette A.D."/>
            <person name="Jensen B."/>
            <person name="Toney N.C."/>
            <person name="Limbago B.M."/>
            <person name="Noble-Wang J."/>
        </authorList>
    </citation>
    <scope>NUCLEOTIDE SEQUENCE [LARGE SCALE GENOMIC DNA]</scope>
    <source>
        <strain evidence="2 3">CDC_01</strain>
    </source>
</reference>
<dbReference type="EMBL" id="LGTW01000004">
    <property type="protein sequence ID" value="KWX24511.1"/>
    <property type="molecule type" value="Genomic_DNA"/>
</dbReference>
<comment type="caution">
    <text evidence="2">The sequence shown here is derived from an EMBL/GenBank/DDBJ whole genome shotgun (WGS) entry which is preliminary data.</text>
</comment>
<accession>A0A132PQA1</accession>
<evidence type="ECO:0000313" key="2">
    <source>
        <dbReference type="EMBL" id="KWX24511.1"/>
    </source>
</evidence>
<keyword evidence="3" id="KW-1185">Reference proteome</keyword>
<protein>
    <recommendedName>
        <fullName evidence="1">Galactofuranosyltransferase-2 C-terminal domain-containing protein</fullName>
    </recommendedName>
</protein>
<dbReference type="Proteomes" id="UP000070612">
    <property type="component" value="Unassembled WGS sequence"/>
</dbReference>
<feature type="domain" description="Galactofuranosyltransferase-2 C-terminal" evidence="1">
    <location>
        <begin position="2"/>
        <end position="53"/>
    </location>
</feature>
<name>A0A132PQA1_9MYCO</name>
<organism evidence="2 3">
    <name type="scientific">Mycolicibacterium wolinskyi</name>
    <dbReference type="NCBI Taxonomy" id="59750"/>
    <lineage>
        <taxon>Bacteria</taxon>
        <taxon>Bacillati</taxon>
        <taxon>Actinomycetota</taxon>
        <taxon>Actinomycetes</taxon>
        <taxon>Mycobacteriales</taxon>
        <taxon>Mycobacteriaceae</taxon>
        <taxon>Mycolicibacterium</taxon>
    </lineage>
</organism>
<proteinExistence type="predicted"/>
<evidence type="ECO:0000313" key="3">
    <source>
        <dbReference type="Proteomes" id="UP000070612"/>
    </source>
</evidence>
<evidence type="ECO:0000259" key="1">
    <source>
        <dbReference type="Pfam" id="PF19320"/>
    </source>
</evidence>
<gene>
    <name evidence="2" type="ORF">AFM11_07395</name>
</gene>
<dbReference type="AlphaFoldDB" id="A0A132PQA1"/>
<dbReference type="InterPro" id="IPR045699">
    <property type="entry name" value="GlfT2_C"/>
</dbReference>
<dbReference type="PATRIC" id="fig|59750.3.peg.5329"/>